<reference evidence="4" key="2">
    <citation type="journal article" date="2019" name="Int. J. Syst. Evol. Microbiol.">
        <title>The Global Catalogue of Microorganisms (GCM) 10K type strain sequencing project: providing services to taxonomists for standard genome sequencing and annotation.</title>
        <authorList>
            <consortium name="The Broad Institute Genomics Platform"/>
            <consortium name="The Broad Institute Genome Sequencing Center for Infectious Disease"/>
            <person name="Wu L."/>
            <person name="Ma J."/>
        </authorList>
    </citation>
    <scope>NUCLEOTIDE SEQUENCE [LARGE SCALE GENOMIC DNA]</scope>
    <source>
        <strain evidence="4">JCM 10667</strain>
    </source>
</reference>
<evidence type="ECO:0000313" key="2">
    <source>
        <dbReference type="EMBL" id="MBB4771806.1"/>
    </source>
</evidence>
<protein>
    <submittedName>
        <fullName evidence="2">Uncharacterized protein</fullName>
    </submittedName>
</protein>
<gene>
    <name evidence="2" type="ORF">F4557_000224</name>
    <name evidence="1" type="ORF">GCM10009546_02040</name>
</gene>
<dbReference type="EMBL" id="BAAAHD010000001">
    <property type="protein sequence ID" value="GAA0543579.1"/>
    <property type="molecule type" value="Genomic_DNA"/>
</dbReference>
<proteinExistence type="predicted"/>
<keyword evidence="4" id="KW-1185">Reference proteome</keyword>
<evidence type="ECO:0000313" key="4">
    <source>
        <dbReference type="Proteomes" id="UP001501427"/>
    </source>
</evidence>
<dbReference type="Proteomes" id="UP000549343">
    <property type="component" value="Unassembled WGS sequence"/>
</dbReference>
<dbReference type="EMBL" id="JACHMV010000001">
    <property type="protein sequence ID" value="MBB4771806.1"/>
    <property type="molecule type" value="Genomic_DNA"/>
</dbReference>
<reference evidence="2 3" key="3">
    <citation type="submission" date="2020-08" db="EMBL/GenBank/DDBJ databases">
        <title>Sequencing the genomes of 1000 actinobacteria strains.</title>
        <authorList>
            <person name="Klenk H.-P."/>
        </authorList>
    </citation>
    <scope>NUCLEOTIDE SEQUENCE [LARGE SCALE GENOMIC DNA]</scope>
    <source>
        <strain evidence="2 3">DSM 44772</strain>
    </source>
</reference>
<evidence type="ECO:0000313" key="1">
    <source>
        <dbReference type="EMBL" id="GAA0543579.1"/>
    </source>
</evidence>
<dbReference type="Proteomes" id="UP001501427">
    <property type="component" value="Unassembled WGS sequence"/>
</dbReference>
<dbReference type="AlphaFoldDB" id="A0A7W7I771"/>
<sequence>MIEISVEVDGEQYRLTVGGAGGLPAPLESLPDAMVPLLLAALVELGPRPTRNPQAVRMAKAGVPTVWVRAGERRWRIAVGEPGGSPTCVLDIVDAADEGLWTLHASPVVPDDETGDLVPGEGTVLRPITSTDVWTWISHHIATCT</sequence>
<evidence type="ECO:0000313" key="3">
    <source>
        <dbReference type="Proteomes" id="UP000549343"/>
    </source>
</evidence>
<reference evidence="1" key="4">
    <citation type="submission" date="2023-12" db="EMBL/GenBank/DDBJ databases">
        <authorList>
            <person name="Sun Q."/>
            <person name="Inoue M."/>
        </authorList>
    </citation>
    <scope>NUCLEOTIDE SEQUENCE</scope>
    <source>
        <strain evidence="1">JCM 10667</strain>
    </source>
</reference>
<comment type="caution">
    <text evidence="2">The sequence shown here is derived from an EMBL/GenBank/DDBJ whole genome shotgun (WGS) entry which is preliminary data.</text>
</comment>
<dbReference type="RefSeq" id="WP_184878601.1">
    <property type="nucleotide sequence ID" value="NZ_BAAAHD010000001.1"/>
</dbReference>
<accession>A0A7W7I771</accession>
<organism evidence="2 3">
    <name type="scientific">Actinomadura livida</name>
    <dbReference type="NCBI Taxonomy" id="79909"/>
    <lineage>
        <taxon>Bacteria</taxon>
        <taxon>Bacillati</taxon>
        <taxon>Actinomycetota</taxon>
        <taxon>Actinomycetes</taxon>
        <taxon>Streptosporangiales</taxon>
        <taxon>Thermomonosporaceae</taxon>
        <taxon>Actinomadura</taxon>
    </lineage>
</organism>
<reference evidence="1" key="1">
    <citation type="journal article" date="2014" name="Int. J. Syst. Evol. Microbiol.">
        <title>Complete genome of a new Firmicutes species belonging to the dominant human colonic microbiota ('Ruminococcus bicirculans') reveals two chromosomes and a selective capacity to utilize plant glucans.</title>
        <authorList>
            <consortium name="NISC Comparative Sequencing Program"/>
            <person name="Wegmann U."/>
            <person name="Louis P."/>
            <person name="Goesmann A."/>
            <person name="Henrissat B."/>
            <person name="Duncan S.H."/>
            <person name="Flint H.J."/>
        </authorList>
    </citation>
    <scope>NUCLEOTIDE SEQUENCE</scope>
    <source>
        <strain evidence="1">JCM 10667</strain>
    </source>
</reference>
<name>A0A7W7I771_9ACTN</name>